<dbReference type="InterPro" id="IPR008422">
    <property type="entry name" value="KN_HD"/>
</dbReference>
<dbReference type="Gene3D" id="1.10.10.60">
    <property type="entry name" value="Homeodomain-like"/>
    <property type="match status" value="1"/>
</dbReference>
<evidence type="ECO:0000256" key="1">
    <source>
        <dbReference type="ARBA" id="ARBA00023125"/>
    </source>
</evidence>
<feature type="compositionally biased region" description="Polar residues" evidence="5">
    <location>
        <begin position="411"/>
        <end position="425"/>
    </location>
</feature>
<evidence type="ECO:0000256" key="5">
    <source>
        <dbReference type="SAM" id="MobiDB-lite"/>
    </source>
</evidence>
<name>A0A7S0ZI54_9RHOD</name>
<dbReference type="GO" id="GO:0006355">
    <property type="term" value="P:regulation of DNA-templated transcription"/>
    <property type="evidence" value="ECO:0007669"/>
    <property type="project" value="InterPro"/>
</dbReference>
<feature type="domain" description="Homeobox" evidence="6">
    <location>
        <begin position="284"/>
        <end position="347"/>
    </location>
</feature>
<feature type="region of interest" description="Disordered" evidence="5">
    <location>
        <begin position="1"/>
        <end position="58"/>
    </location>
</feature>
<keyword evidence="3 4" id="KW-0539">Nucleus</keyword>
<dbReference type="PROSITE" id="PS50071">
    <property type="entry name" value="HOMEOBOX_2"/>
    <property type="match status" value="1"/>
</dbReference>
<keyword evidence="2 4" id="KW-0371">Homeobox</keyword>
<keyword evidence="1 4" id="KW-0238">DNA-binding</keyword>
<evidence type="ECO:0000256" key="4">
    <source>
        <dbReference type="PROSITE-ProRule" id="PRU00108"/>
    </source>
</evidence>
<protein>
    <recommendedName>
        <fullName evidence="6">Homeobox domain-containing protein</fullName>
    </recommendedName>
</protein>
<evidence type="ECO:0000259" key="6">
    <source>
        <dbReference type="PROSITE" id="PS50071"/>
    </source>
</evidence>
<dbReference type="PANTHER" id="PTHR11850">
    <property type="entry name" value="HOMEOBOX PROTEIN TRANSCRIPTION FACTORS"/>
    <property type="match status" value="1"/>
</dbReference>
<dbReference type="InterPro" id="IPR050224">
    <property type="entry name" value="TALE_homeobox"/>
</dbReference>
<evidence type="ECO:0000256" key="2">
    <source>
        <dbReference type="ARBA" id="ARBA00023155"/>
    </source>
</evidence>
<dbReference type="Pfam" id="PF05920">
    <property type="entry name" value="Homeobox_KN"/>
    <property type="match status" value="1"/>
</dbReference>
<dbReference type="InterPro" id="IPR001356">
    <property type="entry name" value="HD"/>
</dbReference>
<feature type="compositionally biased region" description="Basic and acidic residues" evidence="5">
    <location>
        <begin position="24"/>
        <end position="33"/>
    </location>
</feature>
<comment type="subcellular location">
    <subcellularLocation>
        <location evidence="4">Nucleus</location>
    </subcellularLocation>
</comment>
<sequence length="452" mass="51060">MKRSTKSTKQKGKTVPKNSKTRSKAVERSKSQPEKAQSSAQGKDKAQSAAAAPSGGTLQPKSMALAAFDQNSNANTPVKLVTASDKFQTIQERAGPSTGLMMGFLAATPSFFPQFNAIDIIPRTKRGRLLTEGSKVSIARVEHLEDRLESRSEELKSLTETVEYRVSNMMLRTRTYAQENHATQAFPENDQDVDYFFEDSYWVSEENMRIRNGLMVQLKQIRESMGKQLIQLDHELELQSKFRPVMREEIQSRRECLTQLYFKLRQDLVRKYQAYFRSLKSIDASRKSRKNALSPKASFVLRSWLFDHVLKPYPNDEEKMKLARITGLSVIQVSNWFINARVRLWKPMINALRSDGATAIYSRSPQTSSESNPPPKVVRLKGNTNETAKELEVRSETRVAQKSKAIEKNAKSTNTLKTASKSKSNSVRKDRNNLTIPVLRSADSSAVVGKTA</sequence>
<evidence type="ECO:0000313" key="7">
    <source>
        <dbReference type="EMBL" id="CAD8822594.1"/>
    </source>
</evidence>
<dbReference type="GO" id="GO:0005634">
    <property type="term" value="C:nucleus"/>
    <property type="evidence" value="ECO:0007669"/>
    <property type="project" value="UniProtKB-SubCell"/>
</dbReference>
<feature type="region of interest" description="Disordered" evidence="5">
    <location>
        <begin position="362"/>
        <end position="436"/>
    </location>
</feature>
<organism evidence="7">
    <name type="scientific">Timspurckia oligopyrenoides</name>
    <dbReference type="NCBI Taxonomy" id="708627"/>
    <lineage>
        <taxon>Eukaryota</taxon>
        <taxon>Rhodophyta</taxon>
        <taxon>Bangiophyceae</taxon>
        <taxon>Porphyridiales</taxon>
        <taxon>Porphyridiaceae</taxon>
        <taxon>Timspurckia</taxon>
    </lineage>
</organism>
<accession>A0A7S0ZI54</accession>
<dbReference type="GO" id="GO:0003677">
    <property type="term" value="F:DNA binding"/>
    <property type="evidence" value="ECO:0007669"/>
    <property type="project" value="UniProtKB-UniRule"/>
</dbReference>
<dbReference type="SMART" id="SM00389">
    <property type="entry name" value="HOX"/>
    <property type="match status" value="1"/>
</dbReference>
<feature type="compositionally biased region" description="Basic and acidic residues" evidence="5">
    <location>
        <begin position="387"/>
        <end position="410"/>
    </location>
</feature>
<gene>
    <name evidence="7" type="ORF">TOLI1172_LOCUS6990</name>
</gene>
<dbReference type="CDD" id="cd00086">
    <property type="entry name" value="homeodomain"/>
    <property type="match status" value="1"/>
</dbReference>
<reference evidence="7" key="1">
    <citation type="submission" date="2021-01" db="EMBL/GenBank/DDBJ databases">
        <authorList>
            <person name="Corre E."/>
            <person name="Pelletier E."/>
            <person name="Niang G."/>
            <person name="Scheremetjew M."/>
            <person name="Finn R."/>
            <person name="Kale V."/>
            <person name="Holt S."/>
            <person name="Cochrane G."/>
            <person name="Meng A."/>
            <person name="Brown T."/>
            <person name="Cohen L."/>
        </authorList>
    </citation>
    <scope>NUCLEOTIDE SEQUENCE</scope>
    <source>
        <strain evidence="7">CCMP3278</strain>
    </source>
</reference>
<dbReference type="SUPFAM" id="SSF46689">
    <property type="entry name" value="Homeodomain-like"/>
    <property type="match status" value="1"/>
</dbReference>
<feature type="compositionally biased region" description="Basic residues" evidence="5">
    <location>
        <begin position="1"/>
        <end position="23"/>
    </location>
</feature>
<proteinExistence type="predicted"/>
<dbReference type="InterPro" id="IPR009057">
    <property type="entry name" value="Homeodomain-like_sf"/>
</dbReference>
<feature type="DNA-binding region" description="Homeobox" evidence="4">
    <location>
        <begin position="286"/>
        <end position="348"/>
    </location>
</feature>
<dbReference type="AlphaFoldDB" id="A0A7S0ZI54"/>
<evidence type="ECO:0000256" key="3">
    <source>
        <dbReference type="ARBA" id="ARBA00023242"/>
    </source>
</evidence>
<feature type="compositionally biased region" description="Polar residues" evidence="5">
    <location>
        <begin position="362"/>
        <end position="371"/>
    </location>
</feature>
<dbReference type="EMBL" id="HBFP01009735">
    <property type="protein sequence ID" value="CAD8822594.1"/>
    <property type="molecule type" value="Transcribed_RNA"/>
</dbReference>